<dbReference type="RefSeq" id="WP_039193421.1">
    <property type="nucleotide sequence ID" value="NZ_JAQRFV010000013.1"/>
</dbReference>
<evidence type="ECO:0008006" key="4">
    <source>
        <dbReference type="Google" id="ProtNLM"/>
    </source>
</evidence>
<name>A0A0B1Q0D3_9HYPH</name>
<evidence type="ECO:0000313" key="2">
    <source>
        <dbReference type="EMBL" id="KHJ54218.1"/>
    </source>
</evidence>
<feature type="transmembrane region" description="Helical" evidence="1">
    <location>
        <begin position="218"/>
        <end position="237"/>
    </location>
</feature>
<dbReference type="OrthoDB" id="8454704at2"/>
<gene>
    <name evidence="2" type="ORF">LA66_12190</name>
</gene>
<feature type="transmembrane region" description="Helical" evidence="1">
    <location>
        <begin position="41"/>
        <end position="66"/>
    </location>
</feature>
<dbReference type="Pfam" id="PF09991">
    <property type="entry name" value="DUF2232"/>
    <property type="match status" value="1"/>
</dbReference>
<feature type="transmembrane region" description="Helical" evidence="1">
    <location>
        <begin position="275"/>
        <end position="300"/>
    </location>
</feature>
<reference evidence="2 3" key="1">
    <citation type="submission" date="2014-09" db="EMBL/GenBank/DDBJ databases">
        <title>Isolation and characterization of Aurantimonas altamirensis ON-56566 from clinical sample following a dog bite.</title>
        <authorList>
            <person name="Eshaghi A."/>
            <person name="Li A."/>
            <person name="Shahinas D."/>
            <person name="Bahn P."/>
            <person name="Kus J.V."/>
            <person name="Patel S.N."/>
        </authorList>
    </citation>
    <scope>NUCLEOTIDE SEQUENCE [LARGE SCALE GENOMIC DNA]</scope>
    <source>
        <strain evidence="2 3">ON-56566</strain>
    </source>
</reference>
<organism evidence="2 3">
    <name type="scientific">Aureimonas altamirensis</name>
    <dbReference type="NCBI Taxonomy" id="370622"/>
    <lineage>
        <taxon>Bacteria</taxon>
        <taxon>Pseudomonadati</taxon>
        <taxon>Pseudomonadota</taxon>
        <taxon>Alphaproteobacteria</taxon>
        <taxon>Hyphomicrobiales</taxon>
        <taxon>Aurantimonadaceae</taxon>
        <taxon>Aureimonas</taxon>
    </lineage>
</organism>
<keyword evidence="1" id="KW-0472">Membrane</keyword>
<dbReference type="Proteomes" id="UP000030826">
    <property type="component" value="Unassembled WGS sequence"/>
</dbReference>
<sequence>MQKQALLVSFAAGLASALLFAGLIAQTQGGAFLTFLAPLPIFIASLGWGSRAGFIAVVVAALAVILSSGSMLVSVPLVVAMAGPAAWIGHLAGLARPAGPEDARTGVPPLDWYPLSRILMGICLMAILGCVILGWMIGFNAQDFGPELANAFTASGTFSTEDEAQLRELTALAVRIIPFVQPALLVALLTFMLYLAAVITRASGRLNRPRDDIPSQAGLPRVALPIFAVALAVSFFGGVVGTVAAVVCGAFGMAFTMVGLAAMHRRTRTMSGRGLILFSAYAAIFLLSIPLFAFLIIGLVDVAKAGAEDRP</sequence>
<feature type="transmembrane region" description="Helical" evidence="1">
    <location>
        <begin position="176"/>
        <end position="197"/>
    </location>
</feature>
<evidence type="ECO:0000313" key="3">
    <source>
        <dbReference type="Proteomes" id="UP000030826"/>
    </source>
</evidence>
<keyword evidence="1" id="KW-0812">Transmembrane</keyword>
<dbReference type="EMBL" id="JRFJ01000003">
    <property type="protein sequence ID" value="KHJ54218.1"/>
    <property type="molecule type" value="Genomic_DNA"/>
</dbReference>
<accession>A0A0B1Q0D3</accession>
<feature type="transmembrane region" description="Helical" evidence="1">
    <location>
        <begin position="118"/>
        <end position="138"/>
    </location>
</feature>
<feature type="transmembrane region" description="Helical" evidence="1">
    <location>
        <begin position="243"/>
        <end position="263"/>
    </location>
</feature>
<comment type="caution">
    <text evidence="2">The sequence shown here is derived from an EMBL/GenBank/DDBJ whole genome shotgun (WGS) entry which is preliminary data.</text>
</comment>
<proteinExistence type="predicted"/>
<dbReference type="InterPro" id="IPR018710">
    <property type="entry name" value="DUF2232"/>
</dbReference>
<dbReference type="AlphaFoldDB" id="A0A0B1Q0D3"/>
<evidence type="ECO:0000256" key="1">
    <source>
        <dbReference type="SAM" id="Phobius"/>
    </source>
</evidence>
<dbReference type="STRING" id="370622.LA66_12190"/>
<keyword evidence="1" id="KW-1133">Transmembrane helix</keyword>
<protein>
    <recommendedName>
        <fullName evidence="4">DUF2232 domain-containing protein</fullName>
    </recommendedName>
</protein>